<protein>
    <submittedName>
        <fullName evidence="1">Uncharacterized protein</fullName>
    </submittedName>
</protein>
<sequence>MTGRSRNQPPPTGGTRDDPRATPPPNQRHTPEAPQTGRKKKKNHTRAGITIASLNIKGYGQQRDLAPHKWTHVNQIMRDKRIAILAVQETHMDEQRRDAIQEIFGRRLHIIASADEEAPSQRAGVAIVINKSFIDASTESTKVIVSGRAILTSIAWGSRKTLTILAVYAPNQQGENAAFWNKIRDFFESHPRTRKPDVMLGDFNMVEDAIDRNPAHRDGGQQTQELAELKSDLGLKDGWRQTRPNERAFTFMQPVRNGGAKSRIDRIYVTDHLLGRSNDWHINHPGLDDTDHWMVSAKITNADTPLQGEGRWCIPERVVEDKAFRKRAKELIESAWEKLTELKQTPRTDQSNPQTVYANLKSNILDSARRRDKTLTPKIMRDIATLRKDLQTVDASQEPSQRITARLIADRIAELEKKKHNKIRSLGKVKNRLEGETNSRYWMQINKELKPRDVIYSLKDPDNPDNAETTTSEKMAELARKYHDELQMSGRENRDELAREATIHEVLAKIQAKPSDQQRRELSKAISPEEVILAIRLSDNNSAPGLDGVTNGLWKRLIKDGTYPENDGQGNAQTPTIIKVLTETFNDIEERGLIPNSRFAQGWMCPIYKKNERNEIANYRPVTLLNTDYKTLTKVLSMRLAAAAGTLLHESQAGFVKGRKIVDQTHLIKMVINYAEAKEENGVIVALDQEKAYDKIEHDYLWRALEKFQIPDRFINTVKGLYHNAGTKVMINGHLSNTFQVTRGVRQGDPLSCLLFDLAIEPLSIALRNSELKGIDIPGTQEKLKAVLFADDTTVFLDESDEFNALTDILDEWCRASGAKFNIRKTQVLPIGKKEYRERFIQNRKSDVHINPIPAGIKIVKEKELIRMLGAWMGNETSELSPWAPVIENIEADLSRWERSRPSLEGRKLITQFVVGGKTQYLTQVQGMPKEVEIALQKLTRTFVWGEKKTPVKEETLHAPRAEGGKELLDVSARNEAIEIMKLKSYLQLDDRRPTWARFADGILAENVPKSTDRVPEEVRMNCFLQNWKSSQGNGENRNPDELKKMLRVAKKYGTRIEAQSVTKAVARQMPIWYHMEATTTRNPRAKPGATECLRTSHNVRTVGEMGDIAEKQHAQAHRPRRNCRCTNCKVMRDVIGCRNPHACYRKAEEYMRTLPAQWEPTGMNDGQEPNEASRDGWSPFNGKNTTTTEMKDIFRIFTEGEKYRADPMVDHGHGETIRLATDGSCKDANTTEAKAGAGVFVEDDDERNKSLRVPKELTQTNQVAEMYAVLEAARSFPGNETLEILTDSRYVIKSLTSNLKANEDRGFIGIANKELIKCTIAALRNRQGRTEFKWVKGHQGDRLNEGADHLAGQGCEEGFPEDAFQEVNRNLSGAKLQSLNQATAYRGIRERKLKKAKHKRERTRSMISTIQNHMEDSNGTTPNEPQIWATARSKDFSRQIRFFLWMSIHDAYKIGKYWTELIGGEYTERGLCRHCDDAIEDMPHILTKCESPGQSEIWRMAEDLWTKKGYEWRQPWIGDILACGSRTIMDGEGVTQHGDTRFWRILIAESAYLIWKIRCERVIQDNNQPVTRTAVQNKWRRTMNERLDLDRKLTHKRYGKKATKTHTVLSTWRGVLMNEDKLPKNWIESSGVLVGSDETADQDNG</sequence>
<name>A0ACB7IWZ1_PLECO</name>
<gene>
    <name evidence="1" type="ORF">CCMSSC00406_0004663</name>
</gene>
<accession>A0ACB7IWZ1</accession>
<evidence type="ECO:0000313" key="1">
    <source>
        <dbReference type="EMBL" id="KAG9222749.1"/>
    </source>
</evidence>
<proteinExistence type="predicted"/>
<evidence type="ECO:0000313" key="2">
    <source>
        <dbReference type="Proteomes" id="UP000824881"/>
    </source>
</evidence>
<comment type="caution">
    <text evidence="1">The sequence shown here is derived from an EMBL/GenBank/DDBJ whole genome shotgun (WGS) entry which is preliminary data.</text>
</comment>
<organism evidence="1 2">
    <name type="scientific">Pleurotus cornucopiae</name>
    <name type="common">Cornucopia mushroom</name>
    <dbReference type="NCBI Taxonomy" id="5321"/>
    <lineage>
        <taxon>Eukaryota</taxon>
        <taxon>Fungi</taxon>
        <taxon>Dikarya</taxon>
        <taxon>Basidiomycota</taxon>
        <taxon>Agaricomycotina</taxon>
        <taxon>Agaricomycetes</taxon>
        <taxon>Agaricomycetidae</taxon>
        <taxon>Agaricales</taxon>
        <taxon>Pleurotineae</taxon>
        <taxon>Pleurotaceae</taxon>
        <taxon>Pleurotus</taxon>
    </lineage>
</organism>
<dbReference type="Proteomes" id="UP000824881">
    <property type="component" value="Unassembled WGS sequence"/>
</dbReference>
<dbReference type="EMBL" id="WQMT02000005">
    <property type="protein sequence ID" value="KAG9222749.1"/>
    <property type="molecule type" value="Genomic_DNA"/>
</dbReference>
<reference evidence="1 2" key="1">
    <citation type="journal article" date="2021" name="Appl. Environ. Microbiol.">
        <title>Genetic linkage and physical mapping for an oyster mushroom Pleurotus cornucopiae and QTL analysis for the trait cap color.</title>
        <authorList>
            <person name="Zhang Y."/>
            <person name="Gao W."/>
            <person name="Sonnenberg A."/>
            <person name="Chen Q."/>
            <person name="Zhang J."/>
            <person name="Huang C."/>
        </authorList>
    </citation>
    <scope>NUCLEOTIDE SEQUENCE [LARGE SCALE GENOMIC DNA]</scope>
    <source>
        <strain evidence="1">CCMSSC00406</strain>
    </source>
</reference>
<keyword evidence="2" id="KW-1185">Reference proteome</keyword>